<accession>A0A0N0GQA0</accession>
<dbReference type="Pfam" id="PF09860">
    <property type="entry name" value="DUF2087"/>
    <property type="match status" value="1"/>
</dbReference>
<feature type="domain" description="DUF2087" evidence="1">
    <location>
        <begin position="85"/>
        <end position="155"/>
    </location>
</feature>
<evidence type="ECO:0000313" key="3">
    <source>
        <dbReference type="Proteomes" id="UP000037939"/>
    </source>
</evidence>
<dbReference type="InterPro" id="IPR018656">
    <property type="entry name" value="DUF2087"/>
</dbReference>
<protein>
    <recommendedName>
        <fullName evidence="1">DUF2087 domain-containing protein</fullName>
    </recommendedName>
</protein>
<dbReference type="OrthoDB" id="6867569at2"/>
<sequence length="179" mass="20461">MSRPIYPFYSSNISELARSLKQQWAEQAEAPGHLQILNMLAKAAGFANFQHLRASCETVKQQEAQEAAVAPAVKRLLRHFDEQGRLLRWPNKFSEQQVCLWAAWDVLPPTGEYSEAQINEPLKQCQTFNDHVMLRRELVSMKLLDRTIDGRKYWRLDGTPDADTASLLAVLRGRRARAA</sequence>
<gene>
    <name evidence="2" type="ORF">WG78_06225</name>
</gene>
<organism evidence="2 3">
    <name type="scientific">Amantichitinum ursilacus</name>
    <dbReference type="NCBI Taxonomy" id="857265"/>
    <lineage>
        <taxon>Bacteria</taxon>
        <taxon>Pseudomonadati</taxon>
        <taxon>Pseudomonadota</taxon>
        <taxon>Betaproteobacteria</taxon>
        <taxon>Neisseriales</taxon>
        <taxon>Chitinibacteraceae</taxon>
        <taxon>Amantichitinum</taxon>
    </lineage>
</organism>
<keyword evidence="3" id="KW-1185">Reference proteome</keyword>
<name>A0A0N0GQA0_9NEIS</name>
<dbReference type="Proteomes" id="UP000037939">
    <property type="component" value="Unassembled WGS sequence"/>
</dbReference>
<dbReference type="PATRIC" id="fig|857265.3.peg.1274"/>
<dbReference type="RefSeq" id="WP_053936913.1">
    <property type="nucleotide sequence ID" value="NZ_LAQT01000003.1"/>
</dbReference>
<proteinExistence type="predicted"/>
<evidence type="ECO:0000259" key="1">
    <source>
        <dbReference type="Pfam" id="PF09860"/>
    </source>
</evidence>
<reference evidence="2 3" key="1">
    <citation type="submission" date="2015-07" db="EMBL/GenBank/DDBJ databases">
        <title>Draft genome sequence of the Amantichitinum ursilacus IGB-41, a new chitin-degrading bacterium.</title>
        <authorList>
            <person name="Kirstahler P."/>
            <person name="Guenther M."/>
            <person name="Grumaz C."/>
            <person name="Rupp S."/>
            <person name="Zibek S."/>
            <person name="Sohn K."/>
        </authorList>
    </citation>
    <scope>NUCLEOTIDE SEQUENCE [LARGE SCALE GENOMIC DNA]</scope>
    <source>
        <strain evidence="2 3">IGB-41</strain>
    </source>
</reference>
<dbReference type="AlphaFoldDB" id="A0A0N0GQA0"/>
<dbReference type="EMBL" id="LAQT01000003">
    <property type="protein sequence ID" value="KPC54223.1"/>
    <property type="molecule type" value="Genomic_DNA"/>
</dbReference>
<evidence type="ECO:0000313" key="2">
    <source>
        <dbReference type="EMBL" id="KPC54223.1"/>
    </source>
</evidence>
<comment type="caution">
    <text evidence="2">The sequence shown here is derived from an EMBL/GenBank/DDBJ whole genome shotgun (WGS) entry which is preliminary data.</text>
</comment>